<sequence length="86" mass="9918">MFALLPLQYSLERHLLHQIAANRFGQASPADEQTQVQLQRFPYPAYYPEEFNTTYSRLVFRFGVGFLLPFASVVAKITDEKCSGMR</sequence>
<evidence type="ECO:0000313" key="1">
    <source>
        <dbReference type="EMBL" id="KAK8763491.1"/>
    </source>
</evidence>
<keyword evidence="2" id="KW-1185">Reference proteome</keyword>
<accession>A0AAQ4DM01</accession>
<dbReference type="EMBL" id="JARKHS020029278">
    <property type="protein sequence ID" value="KAK8763491.1"/>
    <property type="molecule type" value="Genomic_DNA"/>
</dbReference>
<dbReference type="Proteomes" id="UP001321473">
    <property type="component" value="Unassembled WGS sequence"/>
</dbReference>
<reference evidence="1 2" key="1">
    <citation type="journal article" date="2023" name="Arcadia Sci">
        <title>De novo assembly of a long-read Amblyomma americanum tick genome.</title>
        <authorList>
            <person name="Chou S."/>
            <person name="Poskanzer K.E."/>
            <person name="Rollins M."/>
            <person name="Thuy-Boun P.S."/>
        </authorList>
    </citation>
    <scope>NUCLEOTIDE SEQUENCE [LARGE SCALE GENOMIC DNA]</scope>
    <source>
        <strain evidence="1">F_SG_1</strain>
        <tissue evidence="1">Salivary glands</tissue>
    </source>
</reference>
<comment type="caution">
    <text evidence="1">The sequence shown here is derived from an EMBL/GenBank/DDBJ whole genome shotgun (WGS) entry which is preliminary data.</text>
</comment>
<protein>
    <submittedName>
        <fullName evidence="1">Uncharacterized protein</fullName>
    </submittedName>
</protein>
<feature type="non-terminal residue" evidence="1">
    <location>
        <position position="86"/>
    </location>
</feature>
<proteinExistence type="predicted"/>
<evidence type="ECO:0000313" key="2">
    <source>
        <dbReference type="Proteomes" id="UP001321473"/>
    </source>
</evidence>
<organism evidence="1 2">
    <name type="scientific">Amblyomma americanum</name>
    <name type="common">Lone star tick</name>
    <dbReference type="NCBI Taxonomy" id="6943"/>
    <lineage>
        <taxon>Eukaryota</taxon>
        <taxon>Metazoa</taxon>
        <taxon>Ecdysozoa</taxon>
        <taxon>Arthropoda</taxon>
        <taxon>Chelicerata</taxon>
        <taxon>Arachnida</taxon>
        <taxon>Acari</taxon>
        <taxon>Parasitiformes</taxon>
        <taxon>Ixodida</taxon>
        <taxon>Ixodoidea</taxon>
        <taxon>Ixodidae</taxon>
        <taxon>Amblyomminae</taxon>
        <taxon>Amblyomma</taxon>
    </lineage>
</organism>
<gene>
    <name evidence="1" type="ORF">V5799_033902</name>
</gene>
<name>A0AAQ4DM01_AMBAM</name>
<dbReference type="AlphaFoldDB" id="A0AAQ4DM01"/>